<dbReference type="PANTHER" id="PTHR33406:SF11">
    <property type="entry name" value="MEMBRANE PROTEIN SCO6666-RELATED"/>
    <property type="match status" value="1"/>
</dbReference>
<keyword evidence="6 7" id="KW-0472">Membrane</keyword>
<gene>
    <name evidence="9" type="ORF">JOM49_000393</name>
</gene>
<evidence type="ECO:0000256" key="4">
    <source>
        <dbReference type="ARBA" id="ARBA00022692"/>
    </source>
</evidence>
<feature type="transmembrane region" description="Helical" evidence="7">
    <location>
        <begin position="24"/>
        <end position="43"/>
    </location>
</feature>
<dbReference type="Gene3D" id="1.20.1640.10">
    <property type="entry name" value="Multidrug efflux transporter AcrB transmembrane domain"/>
    <property type="match status" value="2"/>
</dbReference>
<dbReference type="Proteomes" id="UP000741013">
    <property type="component" value="Unassembled WGS sequence"/>
</dbReference>
<dbReference type="RefSeq" id="WP_308158623.1">
    <property type="nucleotide sequence ID" value="NZ_JAGGMS010000001.1"/>
</dbReference>
<feature type="transmembrane region" description="Helical" evidence="7">
    <location>
        <begin position="523"/>
        <end position="542"/>
    </location>
</feature>
<feature type="transmembrane region" description="Helical" evidence="7">
    <location>
        <begin position="631"/>
        <end position="653"/>
    </location>
</feature>
<evidence type="ECO:0000256" key="6">
    <source>
        <dbReference type="ARBA" id="ARBA00023136"/>
    </source>
</evidence>
<feature type="transmembrane region" description="Helical" evidence="7">
    <location>
        <begin position="597"/>
        <end position="619"/>
    </location>
</feature>
<feature type="transmembrane region" description="Helical" evidence="7">
    <location>
        <begin position="495"/>
        <end position="516"/>
    </location>
</feature>
<feature type="transmembrane region" description="Helical" evidence="7">
    <location>
        <begin position="346"/>
        <end position="365"/>
    </location>
</feature>
<dbReference type="PROSITE" id="PS50156">
    <property type="entry name" value="SSD"/>
    <property type="match status" value="1"/>
</dbReference>
<proteinExistence type="inferred from homology"/>
<evidence type="ECO:0000256" key="2">
    <source>
        <dbReference type="ARBA" id="ARBA00010157"/>
    </source>
</evidence>
<evidence type="ECO:0000256" key="3">
    <source>
        <dbReference type="ARBA" id="ARBA00022475"/>
    </source>
</evidence>
<comment type="subcellular location">
    <subcellularLocation>
        <location evidence="1">Cell membrane</location>
        <topology evidence="1">Multi-pass membrane protein</topology>
    </subcellularLocation>
</comment>
<keyword evidence="10" id="KW-1185">Reference proteome</keyword>
<evidence type="ECO:0000259" key="8">
    <source>
        <dbReference type="PROSITE" id="PS50156"/>
    </source>
</evidence>
<dbReference type="SUPFAM" id="SSF82866">
    <property type="entry name" value="Multidrug efflux transporter AcrB transmembrane domain"/>
    <property type="match status" value="2"/>
</dbReference>
<keyword evidence="3" id="KW-1003">Cell membrane</keyword>
<feature type="transmembrane region" description="Helical" evidence="7">
    <location>
        <begin position="554"/>
        <end position="576"/>
    </location>
</feature>
<dbReference type="InterPro" id="IPR000731">
    <property type="entry name" value="SSD"/>
</dbReference>
<dbReference type="Pfam" id="PF03176">
    <property type="entry name" value="MMPL"/>
    <property type="match status" value="2"/>
</dbReference>
<comment type="caution">
    <text evidence="9">The sequence shown here is derived from an EMBL/GenBank/DDBJ whole genome shotgun (WGS) entry which is preliminary data.</text>
</comment>
<dbReference type="InterPro" id="IPR050545">
    <property type="entry name" value="Mycobact_MmpL"/>
</dbReference>
<organism evidence="9 10">
    <name type="scientific">Amycolatopsis magusensis</name>
    <dbReference type="NCBI Taxonomy" id="882444"/>
    <lineage>
        <taxon>Bacteria</taxon>
        <taxon>Bacillati</taxon>
        <taxon>Actinomycetota</taxon>
        <taxon>Actinomycetes</taxon>
        <taxon>Pseudonocardiales</taxon>
        <taxon>Pseudonocardiaceae</taxon>
        <taxon>Amycolatopsis</taxon>
    </lineage>
</organism>
<keyword evidence="4 7" id="KW-0812">Transmembrane</keyword>
<name>A0ABS4PHH6_9PSEU</name>
<evidence type="ECO:0000313" key="9">
    <source>
        <dbReference type="EMBL" id="MBP2178867.1"/>
    </source>
</evidence>
<evidence type="ECO:0000313" key="10">
    <source>
        <dbReference type="Proteomes" id="UP000741013"/>
    </source>
</evidence>
<feature type="transmembrane region" description="Helical" evidence="7">
    <location>
        <begin position="265"/>
        <end position="284"/>
    </location>
</feature>
<comment type="similarity">
    <text evidence="2">Belongs to the resistance-nodulation-cell division (RND) (TC 2.A.6) family. MmpL subfamily.</text>
</comment>
<evidence type="ECO:0000256" key="5">
    <source>
        <dbReference type="ARBA" id="ARBA00022989"/>
    </source>
</evidence>
<dbReference type="EMBL" id="JAGGMS010000001">
    <property type="protein sequence ID" value="MBP2178867.1"/>
    <property type="molecule type" value="Genomic_DNA"/>
</dbReference>
<feature type="domain" description="SSD" evidence="8">
    <location>
        <begin position="190"/>
        <end position="315"/>
    </location>
</feature>
<sequence>MNTTVVERSSFERLAGWSQRHRRVAVLLWIVVLAAITFASQAVGSAYEDDHALPGTESQQLQDRYGGQAGVSAQIVVRHENGVPADRVERMLAQLPHLAGPPSPPQFSEDGRTAYASVPLAEDIPVEDTRRLIDTAKAAEGDGLTVALGGDAIRAAAEGGGGPAEGAGLLASLVILVFMFGSILAASLPVLTAVFAVGSSLGVIVLASQVFTLPSYVPYLMMLVGLGVGIDYALLIFSRYRTEILRGVERDEATRTALDTAGRSVLFAGLTVIIALAGLLVLGLGSLRGVALAVAMTVLLTMVAAVTLLPALLTVFGRRIERAVTKRGRAPGDRWRKWGALVQRRPWAPLLLAVAALGVLSLPALGMRLGFADAGTESPEQPTRQAYDLLAEGFGPGFNGPLIVVAEGGDPAALSRVLEDTPGVDTSTTTGGAVSTTLVFPESGPQDEATHELVTRLRGEVLPALEARTGGEYLVGGSTAAAGDFATAVAERLPLFIGVVVLLSALLLLVVFRSILVPVKAAVLNLLSIGASLGVITLVFGEGWFGAQPGPIEAFVPVMIFAIVFGLSMDYEVFLVSRMHEEWRRSGDAARAVREGLANTGGVITAAAGIMIVVFGAFVLSADRMLQQFGLGLAVAVLLDAVVIRCLIVPAVMRLFGAKAWWLPTWLDRRLPKVALER</sequence>
<feature type="transmembrane region" description="Helical" evidence="7">
    <location>
        <begin position="167"/>
        <end position="186"/>
    </location>
</feature>
<feature type="transmembrane region" description="Helical" evidence="7">
    <location>
        <begin position="217"/>
        <end position="237"/>
    </location>
</feature>
<protein>
    <submittedName>
        <fullName evidence="9">RND superfamily putative drug exporter</fullName>
    </submittedName>
</protein>
<accession>A0ABS4PHH6</accession>
<reference evidence="9 10" key="1">
    <citation type="submission" date="2021-03" db="EMBL/GenBank/DDBJ databases">
        <title>Sequencing the genomes of 1000 actinobacteria strains.</title>
        <authorList>
            <person name="Klenk H.-P."/>
        </authorList>
    </citation>
    <scope>NUCLEOTIDE SEQUENCE [LARGE SCALE GENOMIC DNA]</scope>
    <source>
        <strain evidence="9 10">DSM 45510</strain>
    </source>
</reference>
<feature type="transmembrane region" description="Helical" evidence="7">
    <location>
        <begin position="290"/>
        <end position="317"/>
    </location>
</feature>
<dbReference type="PANTHER" id="PTHR33406">
    <property type="entry name" value="MEMBRANE PROTEIN MJ1562-RELATED"/>
    <property type="match status" value="1"/>
</dbReference>
<evidence type="ECO:0000256" key="7">
    <source>
        <dbReference type="SAM" id="Phobius"/>
    </source>
</evidence>
<dbReference type="InterPro" id="IPR004869">
    <property type="entry name" value="MMPL_dom"/>
</dbReference>
<feature type="transmembrane region" description="Helical" evidence="7">
    <location>
        <begin position="193"/>
        <end position="211"/>
    </location>
</feature>
<keyword evidence="5 7" id="KW-1133">Transmembrane helix</keyword>
<evidence type="ECO:0000256" key="1">
    <source>
        <dbReference type="ARBA" id="ARBA00004651"/>
    </source>
</evidence>